<dbReference type="GeneID" id="84207731"/>
<dbReference type="HOGENOM" id="CLU_2257599_0_0_6"/>
<feature type="compositionally biased region" description="Polar residues" evidence="1">
    <location>
        <begin position="8"/>
        <end position="20"/>
    </location>
</feature>
<dbReference type="AlphaFoldDB" id="N8ZP20"/>
<sequence length="103" mass="11773">MNDKTYDQDNQPQGFENTSFGEVKPAEQVFKSAGAKVTRATKETVTFNIERAAGSRQTAAQKVTEMKGKIEAQSQEEKRAQARENVQKMRERHARERDNERGR</sequence>
<accession>N8ZP20</accession>
<gene>
    <name evidence="2" type="ORF">F960_00291</name>
</gene>
<evidence type="ECO:0000313" key="3">
    <source>
        <dbReference type="Proteomes" id="UP000013117"/>
    </source>
</evidence>
<feature type="region of interest" description="Disordered" evidence="1">
    <location>
        <begin position="1"/>
        <end position="22"/>
    </location>
</feature>
<name>N8ZP20_9GAMM</name>
<comment type="caution">
    <text evidence="2">The sequence shown here is derived from an EMBL/GenBank/DDBJ whole genome shotgun (WGS) entry which is preliminary data.</text>
</comment>
<protein>
    <submittedName>
        <fullName evidence="2">Uncharacterized protein</fullName>
    </submittedName>
</protein>
<evidence type="ECO:0000256" key="1">
    <source>
        <dbReference type="SAM" id="MobiDB-lite"/>
    </source>
</evidence>
<dbReference type="RefSeq" id="WP_004845049.1">
    <property type="nucleotide sequence ID" value="NZ_ASYY01000063.1"/>
</dbReference>
<dbReference type="STRING" id="202952.GCA_000747725_00369"/>
<dbReference type="EMBL" id="APPN01000021">
    <property type="protein sequence ID" value="ENV35484.1"/>
    <property type="molecule type" value="Genomic_DNA"/>
</dbReference>
<dbReference type="PATRIC" id="fig|1120926.3.peg.270"/>
<organism evidence="2 3">
    <name type="scientific">Acinetobacter gerneri DSM 14967 = CIP 107464 = MTCC 9824</name>
    <dbReference type="NCBI Taxonomy" id="1120926"/>
    <lineage>
        <taxon>Bacteria</taxon>
        <taxon>Pseudomonadati</taxon>
        <taxon>Pseudomonadota</taxon>
        <taxon>Gammaproteobacteria</taxon>
        <taxon>Moraxellales</taxon>
        <taxon>Moraxellaceae</taxon>
        <taxon>Acinetobacter</taxon>
    </lineage>
</organism>
<feature type="region of interest" description="Disordered" evidence="1">
    <location>
        <begin position="67"/>
        <end position="103"/>
    </location>
</feature>
<dbReference type="Proteomes" id="UP000013117">
    <property type="component" value="Unassembled WGS sequence"/>
</dbReference>
<reference evidence="2 3" key="1">
    <citation type="submission" date="2013-02" db="EMBL/GenBank/DDBJ databases">
        <title>The Genome Sequence of Acinetobacter gerneri CIP 107464.</title>
        <authorList>
            <consortium name="The Broad Institute Genome Sequencing Platform"/>
            <consortium name="The Broad Institute Genome Sequencing Center for Infectious Disease"/>
            <person name="Cerqueira G."/>
            <person name="Feldgarden M."/>
            <person name="Courvalin P."/>
            <person name="Perichon B."/>
            <person name="Grillot-Courvalin C."/>
            <person name="Clermont D."/>
            <person name="Rocha E."/>
            <person name="Yoon E.-J."/>
            <person name="Nemec A."/>
            <person name="Walker B."/>
            <person name="Young S.K."/>
            <person name="Zeng Q."/>
            <person name="Gargeya S."/>
            <person name="Fitzgerald M."/>
            <person name="Haas B."/>
            <person name="Abouelleil A."/>
            <person name="Alvarado L."/>
            <person name="Arachchi H.M."/>
            <person name="Berlin A.M."/>
            <person name="Chapman S.B."/>
            <person name="Dewar J."/>
            <person name="Goldberg J."/>
            <person name="Griggs A."/>
            <person name="Gujja S."/>
            <person name="Hansen M."/>
            <person name="Howarth C."/>
            <person name="Imamovic A."/>
            <person name="Larimer J."/>
            <person name="McCowan C."/>
            <person name="Murphy C."/>
            <person name="Neiman D."/>
            <person name="Pearson M."/>
            <person name="Priest M."/>
            <person name="Roberts A."/>
            <person name="Saif S."/>
            <person name="Shea T."/>
            <person name="Sisk P."/>
            <person name="Sykes S."/>
            <person name="Wortman J."/>
            <person name="Nusbaum C."/>
            <person name="Birren B."/>
        </authorList>
    </citation>
    <scope>NUCLEOTIDE SEQUENCE [LARGE SCALE GENOMIC DNA]</scope>
    <source>
        <strain evidence="2 3">CIP 107464</strain>
    </source>
</reference>
<keyword evidence="3" id="KW-1185">Reference proteome</keyword>
<proteinExistence type="predicted"/>
<evidence type="ECO:0000313" key="2">
    <source>
        <dbReference type="EMBL" id="ENV35484.1"/>
    </source>
</evidence>